<keyword evidence="5 10" id="KW-0472">Membrane</keyword>
<evidence type="ECO:0000256" key="8">
    <source>
        <dbReference type="ARBA" id="ARBA00038159"/>
    </source>
</evidence>
<comment type="subcellular location">
    <subcellularLocation>
        <location evidence="1">Membrane</location>
        <topology evidence="1">Single-pass type I membrane protein</topology>
    </subcellularLocation>
</comment>
<keyword evidence="3" id="KW-0732">Signal</keyword>
<dbReference type="Proteomes" id="UP000310066">
    <property type="component" value="Unassembled WGS sequence"/>
</dbReference>
<evidence type="ECO:0000256" key="6">
    <source>
        <dbReference type="ARBA" id="ARBA00023180"/>
    </source>
</evidence>
<protein>
    <recommendedName>
        <fullName evidence="9">Maintenance of telomere capping protein 6</fullName>
    </recommendedName>
</protein>
<sequence>MSLYGPDAGAVPRGIAFISLLSQRDLSLQLPINYVTVPGVSLTAACFPNKRYEDATAARCISNLLATGFRRIEADIYWDTSRRLWSLCPVQLGNTSTLSNSTLTTAEPSSRSTSSAMLASGQLTNRGAIKEARATFANGAQRRQDSSLSLTIPTAPADSTAASSVLPSVSSTATLTAGASGTSVVATSSASGTSPPDSSQNLLIEVGPYSCTPSADFKLLTTVLSGYLEDTETDLNATTRYLILNLHAAAPASDPSGSPQKPATSALPQQGDLISSIISSNNSIYLYTPTELLAERASLNSTETSSASSSYYQPDTAYFTVTVVNNLQTTSDGWPSEGYIELGKAKRLLASYGTVDPQMTGYNFSGDAAYLFPPGYLQATPPVTTKAGTVTGGCFFQPGVDHISAINSSWSTTTIDATTQQSDILPLVANLTSCGISALLNTTLNNVDAATDYTPYQAYAYAANWAWSDGEPRNTSVSGSKVSCAALNATSGRWQATDCAQTHYGACRIGHTPYKWQISSQQGHYTNLDEGCPYNTTFAVPRTALENSYLLAAWRDYRKITYGESDPMLWLNFNDLSTDACWVRGQNGSCPYLPTKSDAQGGQILVPTVAAIIVFVLAALTIFIKCAANRQSARSKRRRVDDRWDYEGVPS</sequence>
<evidence type="ECO:0000256" key="2">
    <source>
        <dbReference type="ARBA" id="ARBA00022692"/>
    </source>
</evidence>
<evidence type="ECO:0000256" key="1">
    <source>
        <dbReference type="ARBA" id="ARBA00004479"/>
    </source>
</evidence>
<feature type="transmembrane region" description="Helical" evidence="10">
    <location>
        <begin position="604"/>
        <end position="628"/>
    </location>
</feature>
<dbReference type="OrthoDB" id="5573651at2759"/>
<comment type="function">
    <text evidence="7">May be involved in telomere capping.</text>
</comment>
<evidence type="ECO:0000313" key="13">
    <source>
        <dbReference type="Proteomes" id="UP000310066"/>
    </source>
</evidence>
<dbReference type="GO" id="GO:0016020">
    <property type="term" value="C:membrane"/>
    <property type="evidence" value="ECO:0007669"/>
    <property type="project" value="UniProtKB-SubCell"/>
</dbReference>
<organism evidence="12 13">
    <name type="scientific">Friedmanniomyces endolithicus</name>
    <dbReference type="NCBI Taxonomy" id="329885"/>
    <lineage>
        <taxon>Eukaryota</taxon>
        <taxon>Fungi</taxon>
        <taxon>Dikarya</taxon>
        <taxon>Ascomycota</taxon>
        <taxon>Pezizomycotina</taxon>
        <taxon>Dothideomycetes</taxon>
        <taxon>Dothideomycetidae</taxon>
        <taxon>Mycosphaerellales</taxon>
        <taxon>Teratosphaeriaceae</taxon>
        <taxon>Friedmanniomyces</taxon>
    </lineage>
</organism>
<evidence type="ECO:0000256" key="10">
    <source>
        <dbReference type="SAM" id="Phobius"/>
    </source>
</evidence>
<evidence type="ECO:0000256" key="3">
    <source>
        <dbReference type="ARBA" id="ARBA00022729"/>
    </source>
</evidence>
<comment type="similarity">
    <text evidence="8">Belongs to the MTC6 family.</text>
</comment>
<keyword evidence="6" id="KW-0325">Glycoprotein</keyword>
<dbReference type="InterPro" id="IPR001304">
    <property type="entry name" value="C-type_lectin-like"/>
</dbReference>
<evidence type="ECO:0000313" key="12">
    <source>
        <dbReference type="EMBL" id="TKA35401.1"/>
    </source>
</evidence>
<evidence type="ECO:0000259" key="11">
    <source>
        <dbReference type="PROSITE" id="PS50041"/>
    </source>
</evidence>
<evidence type="ECO:0000256" key="5">
    <source>
        <dbReference type="ARBA" id="ARBA00023136"/>
    </source>
</evidence>
<dbReference type="EMBL" id="NAJP01000069">
    <property type="protein sequence ID" value="TKA35401.1"/>
    <property type="molecule type" value="Genomic_DNA"/>
</dbReference>
<dbReference type="SUPFAM" id="SSF56436">
    <property type="entry name" value="C-type lectin-like"/>
    <property type="match status" value="1"/>
</dbReference>
<proteinExistence type="inferred from homology"/>
<comment type="caution">
    <text evidence="12">The sequence shown here is derived from an EMBL/GenBank/DDBJ whole genome shotgun (WGS) entry which is preliminary data.</text>
</comment>
<dbReference type="InterPro" id="IPR051008">
    <property type="entry name" value="Telomere_Capping_Maintenance"/>
</dbReference>
<dbReference type="InterPro" id="IPR016187">
    <property type="entry name" value="CTDL_fold"/>
</dbReference>
<evidence type="ECO:0000256" key="7">
    <source>
        <dbReference type="ARBA" id="ARBA00037703"/>
    </source>
</evidence>
<evidence type="ECO:0000256" key="4">
    <source>
        <dbReference type="ARBA" id="ARBA00022989"/>
    </source>
</evidence>
<dbReference type="STRING" id="329885.A0A4U0UID3"/>
<evidence type="ECO:0000256" key="9">
    <source>
        <dbReference type="ARBA" id="ARBA00039865"/>
    </source>
</evidence>
<feature type="domain" description="C-type lectin" evidence="11">
    <location>
        <begin position="464"/>
        <end position="508"/>
    </location>
</feature>
<reference evidence="12 13" key="1">
    <citation type="submission" date="2017-03" db="EMBL/GenBank/DDBJ databases">
        <title>Genomes of endolithic fungi from Antarctica.</title>
        <authorList>
            <person name="Coleine C."/>
            <person name="Masonjones S."/>
            <person name="Stajich J.E."/>
        </authorList>
    </citation>
    <scope>NUCLEOTIDE SEQUENCE [LARGE SCALE GENOMIC DNA]</scope>
    <source>
        <strain evidence="12 13">CCFEE 5311</strain>
    </source>
</reference>
<keyword evidence="2 10" id="KW-0812">Transmembrane</keyword>
<keyword evidence="4 10" id="KW-1133">Transmembrane helix</keyword>
<dbReference type="PANTHER" id="PTHR35518">
    <property type="entry name" value="MAINTENANCE OF TELOMOERE CAPPING"/>
    <property type="match status" value="1"/>
</dbReference>
<accession>A0A4U0UID3</accession>
<dbReference type="PANTHER" id="PTHR35518:SF2">
    <property type="entry name" value="MAINTENANCE OF TELOMERE CAPPING PROTEIN 6"/>
    <property type="match status" value="1"/>
</dbReference>
<dbReference type="PROSITE" id="PS50041">
    <property type="entry name" value="C_TYPE_LECTIN_2"/>
    <property type="match status" value="1"/>
</dbReference>
<dbReference type="AlphaFoldDB" id="A0A4U0UID3"/>
<dbReference type="InterPro" id="IPR057530">
    <property type="entry name" value="TIM-barrel_MTC6"/>
</dbReference>
<dbReference type="Pfam" id="PF25506">
    <property type="entry name" value="TIM-barrel_MTC6"/>
    <property type="match status" value="1"/>
</dbReference>
<name>A0A4U0UID3_9PEZI</name>
<gene>
    <name evidence="12" type="ORF">B0A54_12061</name>
</gene>